<dbReference type="OrthoDB" id="40902at2759"/>
<organism evidence="2 3">
    <name type="scientific">Rhizopus stolonifer</name>
    <name type="common">Rhizopus nigricans</name>
    <dbReference type="NCBI Taxonomy" id="4846"/>
    <lineage>
        <taxon>Eukaryota</taxon>
        <taxon>Fungi</taxon>
        <taxon>Fungi incertae sedis</taxon>
        <taxon>Mucoromycota</taxon>
        <taxon>Mucoromycotina</taxon>
        <taxon>Mucoromycetes</taxon>
        <taxon>Mucorales</taxon>
        <taxon>Mucorineae</taxon>
        <taxon>Rhizopodaceae</taxon>
        <taxon>Rhizopus</taxon>
    </lineage>
</organism>
<dbReference type="InterPro" id="IPR011009">
    <property type="entry name" value="Kinase-like_dom_sf"/>
</dbReference>
<reference evidence="2 3" key="1">
    <citation type="journal article" date="2018" name="G3 (Bethesda)">
        <title>Phylogenetic and Phylogenomic Definition of Rhizopus Species.</title>
        <authorList>
            <person name="Gryganskyi A.P."/>
            <person name="Golan J."/>
            <person name="Dolatabadi S."/>
            <person name="Mondo S."/>
            <person name="Robb S."/>
            <person name="Idnurm A."/>
            <person name="Muszewska A."/>
            <person name="Steczkiewicz K."/>
            <person name="Masonjones S."/>
            <person name="Liao H.L."/>
            <person name="Gajdeczka M.T."/>
            <person name="Anike F."/>
            <person name="Vuek A."/>
            <person name="Anishchenko I.M."/>
            <person name="Voigt K."/>
            <person name="de Hoog G.S."/>
            <person name="Smith M.E."/>
            <person name="Heitman J."/>
            <person name="Vilgalys R."/>
            <person name="Stajich J.E."/>
        </authorList>
    </citation>
    <scope>NUCLEOTIDE SEQUENCE [LARGE SCALE GENOMIC DNA]</scope>
    <source>
        <strain evidence="2 3">LSU 92-RS-03</strain>
    </source>
</reference>
<protein>
    <recommendedName>
        <fullName evidence="1">Protein kinase domain-containing protein</fullName>
    </recommendedName>
</protein>
<dbReference type="EMBL" id="PJQM01001137">
    <property type="protein sequence ID" value="RCI03121.1"/>
    <property type="molecule type" value="Genomic_DNA"/>
</dbReference>
<dbReference type="PROSITE" id="PS50011">
    <property type="entry name" value="PROTEIN_KINASE_DOM"/>
    <property type="match status" value="1"/>
</dbReference>
<dbReference type="AlphaFoldDB" id="A0A367KLU2"/>
<dbReference type="Gene3D" id="1.10.510.10">
    <property type="entry name" value="Transferase(Phosphotransferase) domain 1"/>
    <property type="match status" value="1"/>
</dbReference>
<comment type="caution">
    <text evidence="2">The sequence shown here is derived from an EMBL/GenBank/DDBJ whole genome shotgun (WGS) entry which is preliminary data.</text>
</comment>
<feature type="domain" description="Protein kinase" evidence="1">
    <location>
        <begin position="1"/>
        <end position="71"/>
    </location>
</feature>
<dbReference type="GO" id="GO:0005524">
    <property type="term" value="F:ATP binding"/>
    <property type="evidence" value="ECO:0007669"/>
    <property type="project" value="InterPro"/>
</dbReference>
<dbReference type="STRING" id="4846.A0A367KLU2"/>
<dbReference type="SUPFAM" id="SSF56112">
    <property type="entry name" value="Protein kinase-like (PK-like)"/>
    <property type="match status" value="1"/>
</dbReference>
<dbReference type="Pfam" id="PF00069">
    <property type="entry name" value="Pkinase"/>
    <property type="match status" value="1"/>
</dbReference>
<dbReference type="InterPro" id="IPR000719">
    <property type="entry name" value="Prot_kinase_dom"/>
</dbReference>
<feature type="non-terminal residue" evidence="2">
    <location>
        <position position="1"/>
    </location>
</feature>
<accession>A0A367KLU2</accession>
<evidence type="ECO:0000259" key="1">
    <source>
        <dbReference type="PROSITE" id="PS50011"/>
    </source>
</evidence>
<keyword evidence="3" id="KW-1185">Reference proteome</keyword>
<evidence type="ECO:0000313" key="2">
    <source>
        <dbReference type="EMBL" id="RCI03121.1"/>
    </source>
</evidence>
<proteinExistence type="predicted"/>
<gene>
    <name evidence="2" type="ORF">CU098_012728</name>
</gene>
<evidence type="ECO:0000313" key="3">
    <source>
        <dbReference type="Proteomes" id="UP000253551"/>
    </source>
</evidence>
<dbReference type="GO" id="GO:0004672">
    <property type="term" value="F:protein kinase activity"/>
    <property type="evidence" value="ECO:0007669"/>
    <property type="project" value="InterPro"/>
</dbReference>
<name>A0A367KLU2_RHIST</name>
<dbReference type="PANTHER" id="PTHR24347">
    <property type="entry name" value="SERINE/THREONINE-PROTEIN KINASE"/>
    <property type="match status" value="1"/>
</dbReference>
<dbReference type="Proteomes" id="UP000253551">
    <property type="component" value="Unassembled WGS sequence"/>
</dbReference>
<sequence>VVTFTILCGYQPFQSEDHVQLVDDIVHCRYEFHERYWRNISPDARSFIRKCLLLDPKERHTATEALNHVWMTGQQATDIDLLDTVRDNFNARRKFRSAVSAVKAINRMRAGSVSTKQETIMPVT</sequence>